<dbReference type="Proteomes" id="UP000054805">
    <property type="component" value="Unassembled WGS sequence"/>
</dbReference>
<proteinExistence type="predicted"/>
<gene>
    <name evidence="1" type="ORF">T4B_6706</name>
</gene>
<protein>
    <submittedName>
        <fullName evidence="1">Uncharacterized protein</fullName>
    </submittedName>
</protein>
<evidence type="ECO:0000313" key="2">
    <source>
        <dbReference type="Proteomes" id="UP000054805"/>
    </source>
</evidence>
<comment type="caution">
    <text evidence="1">The sequence shown here is derived from an EMBL/GenBank/DDBJ whole genome shotgun (WGS) entry which is preliminary data.</text>
</comment>
<name>A0A0V1GA35_TRIPS</name>
<sequence>MLVGLKSSLIFASLREAQLRTSGVPPGHVTNVTNQTTELDY</sequence>
<keyword evidence="2" id="KW-1185">Reference proteome</keyword>
<organism evidence="1 2">
    <name type="scientific">Trichinella pseudospiralis</name>
    <name type="common">Parasitic roundworm</name>
    <dbReference type="NCBI Taxonomy" id="6337"/>
    <lineage>
        <taxon>Eukaryota</taxon>
        <taxon>Metazoa</taxon>
        <taxon>Ecdysozoa</taxon>
        <taxon>Nematoda</taxon>
        <taxon>Enoplea</taxon>
        <taxon>Dorylaimia</taxon>
        <taxon>Trichinellida</taxon>
        <taxon>Trichinellidae</taxon>
        <taxon>Trichinella</taxon>
    </lineage>
</organism>
<accession>A0A0V1GA35</accession>
<reference evidence="1 2" key="1">
    <citation type="submission" date="2015-01" db="EMBL/GenBank/DDBJ databases">
        <title>Evolution of Trichinella species and genotypes.</title>
        <authorList>
            <person name="Korhonen P.K."/>
            <person name="Edoardo P."/>
            <person name="Giuseppe L.R."/>
            <person name="Gasser R.B."/>
        </authorList>
    </citation>
    <scope>NUCLEOTIDE SEQUENCE [LARGE SCALE GENOMIC DNA]</scope>
    <source>
        <strain evidence="1">ISS588</strain>
    </source>
</reference>
<evidence type="ECO:0000313" key="1">
    <source>
        <dbReference type="EMBL" id="KRY95089.1"/>
    </source>
</evidence>
<dbReference type="EMBL" id="JYDS01004539">
    <property type="protein sequence ID" value="KRY95089.1"/>
    <property type="molecule type" value="Genomic_DNA"/>
</dbReference>
<dbReference type="AlphaFoldDB" id="A0A0V1GA35"/>